<dbReference type="Pfam" id="PF14215">
    <property type="entry name" value="bHLH-MYC_N"/>
    <property type="match status" value="1"/>
</dbReference>
<keyword evidence="3" id="KW-0804">Transcription</keyword>
<protein>
    <recommendedName>
        <fullName evidence="6">BHLH domain-containing protein</fullName>
    </recommendedName>
</protein>
<keyword evidence="8" id="KW-1185">Reference proteome</keyword>
<evidence type="ECO:0000256" key="3">
    <source>
        <dbReference type="ARBA" id="ARBA00023163"/>
    </source>
</evidence>
<reference evidence="8" key="1">
    <citation type="journal article" date="2018" name="Gigascience">
        <title>Genome assembly of the Pink Ipe (Handroanthus impetiginosus, Bignoniaceae), a highly valued, ecologically keystone Neotropical timber forest tree.</title>
        <authorList>
            <person name="Silva-Junior O.B."/>
            <person name="Grattapaglia D."/>
            <person name="Novaes E."/>
            <person name="Collevatti R.G."/>
        </authorList>
    </citation>
    <scope>NUCLEOTIDE SEQUENCE [LARGE SCALE GENOMIC DNA]</scope>
    <source>
        <strain evidence="8">cv. UFG-1</strain>
    </source>
</reference>
<evidence type="ECO:0000259" key="6">
    <source>
        <dbReference type="PROSITE" id="PS50888"/>
    </source>
</evidence>
<accession>A0A2G9I6G0</accession>
<dbReference type="STRING" id="429701.A0A2G9I6G0"/>
<evidence type="ECO:0000313" key="8">
    <source>
        <dbReference type="Proteomes" id="UP000231279"/>
    </source>
</evidence>
<feature type="region of interest" description="Disordered" evidence="5">
    <location>
        <begin position="417"/>
        <end position="445"/>
    </location>
</feature>
<feature type="domain" description="BHLH" evidence="6">
    <location>
        <begin position="431"/>
        <end position="480"/>
    </location>
</feature>
<keyword evidence="2" id="KW-0805">Transcription regulation</keyword>
<dbReference type="GO" id="GO:0005634">
    <property type="term" value="C:nucleus"/>
    <property type="evidence" value="ECO:0007669"/>
    <property type="project" value="UniProtKB-SubCell"/>
</dbReference>
<dbReference type="Proteomes" id="UP000231279">
    <property type="component" value="Unassembled WGS sequence"/>
</dbReference>
<evidence type="ECO:0000256" key="1">
    <source>
        <dbReference type="ARBA" id="ARBA00004123"/>
    </source>
</evidence>
<dbReference type="Pfam" id="PF23176">
    <property type="entry name" value="bHLH_LHW"/>
    <property type="match status" value="1"/>
</dbReference>
<dbReference type="PANTHER" id="PTHR46196:SF2">
    <property type="entry name" value="TRANSCRIPTION FACTOR BHLH157"/>
    <property type="match status" value="1"/>
</dbReference>
<feature type="region of interest" description="Disordered" evidence="5">
    <location>
        <begin position="369"/>
        <end position="388"/>
    </location>
</feature>
<dbReference type="PROSITE" id="PS50888">
    <property type="entry name" value="BHLH"/>
    <property type="match status" value="1"/>
</dbReference>
<dbReference type="OrthoDB" id="1883654at2759"/>
<evidence type="ECO:0000256" key="2">
    <source>
        <dbReference type="ARBA" id="ARBA00023015"/>
    </source>
</evidence>
<evidence type="ECO:0000256" key="5">
    <source>
        <dbReference type="SAM" id="MobiDB-lite"/>
    </source>
</evidence>
<dbReference type="GO" id="GO:0003700">
    <property type="term" value="F:DNA-binding transcription factor activity"/>
    <property type="evidence" value="ECO:0007669"/>
    <property type="project" value="InterPro"/>
</dbReference>
<dbReference type="EMBL" id="NKXS01000259">
    <property type="protein sequence ID" value="PIN25345.1"/>
    <property type="molecule type" value="Genomic_DNA"/>
</dbReference>
<evidence type="ECO:0000313" key="7">
    <source>
        <dbReference type="EMBL" id="PIN25345.1"/>
    </source>
</evidence>
<gene>
    <name evidence="7" type="ORF">CDL12_01908</name>
</gene>
<dbReference type="PANTHER" id="PTHR46196">
    <property type="entry name" value="TRANSCRIPTION FACTOR BHLH155-LIKE ISOFORM X1-RELATED"/>
    <property type="match status" value="1"/>
</dbReference>
<evidence type="ECO:0000256" key="4">
    <source>
        <dbReference type="ARBA" id="ARBA00023242"/>
    </source>
</evidence>
<dbReference type="InterPro" id="IPR043561">
    <property type="entry name" value="LHW-like"/>
</dbReference>
<feature type="compositionally biased region" description="Basic residues" evidence="5">
    <location>
        <begin position="429"/>
        <end position="439"/>
    </location>
</feature>
<dbReference type="GO" id="GO:0046983">
    <property type="term" value="F:protein dimerization activity"/>
    <property type="evidence" value="ECO:0007669"/>
    <property type="project" value="InterPro"/>
</dbReference>
<proteinExistence type="predicted"/>
<dbReference type="InterPro" id="IPR011598">
    <property type="entry name" value="bHLH_dom"/>
</dbReference>
<dbReference type="AlphaFoldDB" id="A0A2G9I6G0"/>
<comment type="caution">
    <text evidence="7">The sequence shown here is derived from an EMBL/GenBank/DDBJ whole genome shotgun (WGS) entry which is preliminary data.</text>
</comment>
<keyword evidence="4" id="KW-0539">Nucleus</keyword>
<sequence length="651" mass="72881">MYIEKRDPIIKETLKNLCCSYGWCYGIFWGFDQRNSLLLTLKDAYFDEQMGALIDNMLLQVHVLGEGVIGQAAFIKNHRWMCSSAHQEMQNTLGSFGSIEVFQDDDSEFYSQFSMGIKTIAVISVEPWGVVQLGSTQKIYEMKEFINHVIKLFGGIHKGCSLELSENEPCSSDGLFLDSDMQFRSSSMLSRDISSIFATSSLTENQIQVGCEMTTRLDHLDHLLSESESFFDCVATQTLNDNSDCSVLTSSWPHFPSGPRANGSFSTPSCDDFTQLIFSLPLSNSSAQNSEYVPTNSTQSSVTDAFRCKHEDWDSFGIDTVLNKQNSWDKTLIPVVHGDNLSVSEVGASNSLFAKLGLDQLLEGTISSSKSRFEDQTSPAAKRRKIDDCSSSINTMKFQSEPNFDAMKKLQNIAELNSKASRKEPAKTGTRKAKRGTKPRPKDRQMIQDRLAELRELIPNGEKMSIDHLLERTIRHLNFMSSLRKHAESLKQIDSIKSGTVEKGNSSNGGGGVTWACEVDDQTMVCPLIVQDLDTAGQMLIEIICEEQGFFLEIVDIIRGFGLNIVKGMMEVRETKIRSHFIVEAKEKKQPTRHQIFSSLIQLLQMNSRHVANMKDHFGNVVSSDAYVFNNCQSADLFPFDLADNIQLASL</sequence>
<comment type="subcellular location">
    <subcellularLocation>
        <location evidence="1">Nucleus</location>
    </subcellularLocation>
</comment>
<dbReference type="InterPro" id="IPR025610">
    <property type="entry name" value="MYC/MYB_N"/>
</dbReference>
<organism evidence="7 8">
    <name type="scientific">Handroanthus impetiginosus</name>
    <dbReference type="NCBI Taxonomy" id="429701"/>
    <lineage>
        <taxon>Eukaryota</taxon>
        <taxon>Viridiplantae</taxon>
        <taxon>Streptophyta</taxon>
        <taxon>Embryophyta</taxon>
        <taxon>Tracheophyta</taxon>
        <taxon>Spermatophyta</taxon>
        <taxon>Magnoliopsida</taxon>
        <taxon>eudicotyledons</taxon>
        <taxon>Gunneridae</taxon>
        <taxon>Pentapetalae</taxon>
        <taxon>asterids</taxon>
        <taxon>lamiids</taxon>
        <taxon>Lamiales</taxon>
        <taxon>Bignoniaceae</taxon>
        <taxon>Crescentiina</taxon>
        <taxon>Tabebuia alliance</taxon>
        <taxon>Handroanthus</taxon>
    </lineage>
</organism>
<name>A0A2G9I6G0_9LAMI</name>